<protein>
    <submittedName>
        <fullName evidence="4">DUF4232 domain-containing protein</fullName>
    </submittedName>
</protein>
<feature type="domain" description="DUF4232" evidence="3">
    <location>
        <begin position="97"/>
        <end position="221"/>
    </location>
</feature>
<dbReference type="EMBL" id="CP032229">
    <property type="protein sequence ID" value="QBJ93818.1"/>
    <property type="molecule type" value="Genomic_DNA"/>
</dbReference>
<organism evidence="4 5">
    <name type="scientific">Streptomyces seoulensis</name>
    <dbReference type="NCBI Taxonomy" id="73044"/>
    <lineage>
        <taxon>Bacteria</taxon>
        <taxon>Bacillati</taxon>
        <taxon>Actinomycetota</taxon>
        <taxon>Actinomycetes</taxon>
        <taxon>Kitasatosporales</taxon>
        <taxon>Streptomycetaceae</taxon>
        <taxon>Streptomyces</taxon>
    </lineage>
</organism>
<feature type="chain" id="PRO_5039538108" evidence="2">
    <location>
        <begin position="27"/>
        <end position="232"/>
    </location>
</feature>
<accession>A0A4P6U6H7</accession>
<name>A0A4P6U6H7_STRSO</name>
<proteinExistence type="predicted"/>
<dbReference type="Proteomes" id="UP000292547">
    <property type="component" value="Chromosome"/>
</dbReference>
<feature type="compositionally biased region" description="Low complexity" evidence="1">
    <location>
        <begin position="51"/>
        <end position="83"/>
    </location>
</feature>
<reference evidence="4 5" key="1">
    <citation type="submission" date="2018-08" db="EMBL/GenBank/DDBJ databases">
        <title>The complete genome sequence of Streptomyces seoulensis, a pioneer strain for nickel superoxide dismutase discovery.</title>
        <authorList>
            <person name="Shin J."/>
            <person name="Lee J.-S."/>
            <person name="Lee E.-J."/>
            <person name="Youn H.-D."/>
        </authorList>
    </citation>
    <scope>NUCLEOTIDE SEQUENCE [LARGE SCALE GENOMIC DNA]</scope>
    <source>
        <strain evidence="4 5">KCTC 9819</strain>
    </source>
</reference>
<evidence type="ECO:0000256" key="1">
    <source>
        <dbReference type="SAM" id="MobiDB-lite"/>
    </source>
</evidence>
<evidence type="ECO:0000313" key="4">
    <source>
        <dbReference type="EMBL" id="QBJ93818.1"/>
    </source>
</evidence>
<feature type="region of interest" description="Disordered" evidence="1">
    <location>
        <begin position="51"/>
        <end position="94"/>
    </location>
</feature>
<keyword evidence="5" id="KW-1185">Reference proteome</keyword>
<dbReference type="GeneID" id="300102841"/>
<dbReference type="InterPro" id="IPR025326">
    <property type="entry name" value="DUF4232"/>
</dbReference>
<dbReference type="Pfam" id="PF14016">
    <property type="entry name" value="DUF4232"/>
    <property type="match status" value="1"/>
</dbReference>
<feature type="signal peptide" evidence="2">
    <location>
        <begin position="1"/>
        <end position="26"/>
    </location>
</feature>
<dbReference type="OrthoDB" id="4327298at2"/>
<dbReference type="KEGG" id="sseo:D0Z67_28475"/>
<dbReference type="STRING" id="73044.GCA_000725795_00642"/>
<evidence type="ECO:0000259" key="3">
    <source>
        <dbReference type="Pfam" id="PF14016"/>
    </source>
</evidence>
<evidence type="ECO:0000256" key="2">
    <source>
        <dbReference type="SAM" id="SignalP"/>
    </source>
</evidence>
<sequence length="232" mass="23174">MNASRRTALFSVAASAALALSLTACQSGEGTKSEGAAPVAKDTASASAPASVAASTPAGGASAGSDTGTGTSTAVATTHKTGTGSSGAGKGTATPLCRAHDVKVGSQRQDGPPYTHIILTARNTSDHRCEMAGFPHIQFIEGHRQDVPSVAKSKPAVPTVLNPGDPAFALVKLSDGGVDEDNEVVNAFQLILQGDSSVIAVNSSAGGGIAVDLPKALTGYWTTELRNGADDF</sequence>
<dbReference type="AlphaFoldDB" id="A0A4P6U6H7"/>
<dbReference type="PROSITE" id="PS51257">
    <property type="entry name" value="PROKAR_LIPOPROTEIN"/>
    <property type="match status" value="1"/>
</dbReference>
<gene>
    <name evidence="4" type="ORF">D0Z67_28475</name>
</gene>
<dbReference type="RefSeq" id="WP_031179483.1">
    <property type="nucleotide sequence ID" value="NZ_CP032229.1"/>
</dbReference>
<evidence type="ECO:0000313" key="5">
    <source>
        <dbReference type="Proteomes" id="UP000292547"/>
    </source>
</evidence>
<keyword evidence="2" id="KW-0732">Signal</keyword>